<dbReference type="KEGG" id="bja:bll4663"/>
<dbReference type="Proteomes" id="UP000002526">
    <property type="component" value="Chromosome"/>
</dbReference>
<sequence length="194" mass="21239">MAACSLQARSSLRNSFNSRFNDCSSGPRDAISGETGNVSNCRKFPLHQLAREIWPFCSGLTCVRARELRRHAALEIWPDLSSAAAATGTDEARLDTREANIVRPAIGAQSSERYDGRNGNRRGRRASPSPASRRSDLDGAAVNVRGRVAAGRAGHAAIETRRRPESNYQSLGSRNARELLRVVGASVPRSRRRR</sequence>
<reference evidence="3" key="1">
    <citation type="journal article" date="2002" name="DNA Res.">
        <title>Complete genomic sequence of nitrogen-fixing symbiotic bacterium Bradyrhizobium japonicum USDA110.</title>
        <authorList>
            <person name="Kaneko T."/>
            <person name="Nakamura Y."/>
            <person name="Sato S."/>
            <person name="Minamisawa K."/>
            <person name="Uchiumi T."/>
            <person name="Sasamoto S."/>
            <person name="Watanabe A."/>
            <person name="Idesawa K."/>
            <person name="Iriguchi M."/>
            <person name="Kawashima K."/>
            <person name="Kohara M."/>
            <person name="Matsumoto M."/>
            <person name="Shimpo S."/>
            <person name="Tsuruoka H."/>
            <person name="Wada T."/>
            <person name="Yamada M."/>
            <person name="Tabata S."/>
        </authorList>
    </citation>
    <scope>NUCLEOTIDE SEQUENCE [LARGE SCALE GENOMIC DNA]</scope>
    <source>
        <strain evidence="3">JCM 10833 / BCRC 13528 / IAM 13628 / NBRC 14792 / USDA 110</strain>
    </source>
</reference>
<dbReference type="InParanoid" id="Q89L85"/>
<name>Q89L85_BRADU</name>
<gene>
    <name evidence="2" type="ordered locus">bll4663</name>
</gene>
<dbReference type="AlphaFoldDB" id="Q89L85"/>
<keyword evidence="3" id="KW-1185">Reference proteome</keyword>
<evidence type="ECO:0000313" key="3">
    <source>
        <dbReference type="Proteomes" id="UP000002526"/>
    </source>
</evidence>
<protein>
    <submittedName>
        <fullName evidence="2">Bll4663 protein</fullName>
    </submittedName>
</protein>
<dbReference type="EnsemblBacteria" id="BAC49928">
    <property type="protein sequence ID" value="BAC49928"/>
    <property type="gene ID" value="BAC49928"/>
</dbReference>
<evidence type="ECO:0000313" key="2">
    <source>
        <dbReference type="EMBL" id="BAC49928.1"/>
    </source>
</evidence>
<dbReference type="EMBL" id="BA000040">
    <property type="protein sequence ID" value="BAC49928.1"/>
    <property type="molecule type" value="Genomic_DNA"/>
</dbReference>
<organism evidence="2 3">
    <name type="scientific">Bradyrhizobium diazoefficiens (strain JCM 10833 / BCRC 13528 / IAM 13628 / NBRC 14792 / USDA 110)</name>
    <dbReference type="NCBI Taxonomy" id="224911"/>
    <lineage>
        <taxon>Bacteria</taxon>
        <taxon>Pseudomonadati</taxon>
        <taxon>Pseudomonadota</taxon>
        <taxon>Alphaproteobacteria</taxon>
        <taxon>Hyphomicrobiales</taxon>
        <taxon>Nitrobacteraceae</taxon>
        <taxon>Bradyrhizobium</taxon>
    </lineage>
</organism>
<evidence type="ECO:0000256" key="1">
    <source>
        <dbReference type="SAM" id="MobiDB-lite"/>
    </source>
</evidence>
<feature type="region of interest" description="Disordered" evidence="1">
    <location>
        <begin position="88"/>
        <end position="139"/>
    </location>
</feature>
<feature type="compositionally biased region" description="Basic and acidic residues" evidence="1">
    <location>
        <begin position="90"/>
        <end position="100"/>
    </location>
</feature>
<accession>Q89L85</accession>
<dbReference type="HOGENOM" id="CLU_1400123_0_0_5"/>
<feature type="region of interest" description="Disordered" evidence="1">
    <location>
        <begin position="151"/>
        <end position="172"/>
    </location>
</feature>
<proteinExistence type="predicted"/>